<dbReference type="SUPFAM" id="SSF56349">
    <property type="entry name" value="DNA breaking-rejoining enzymes"/>
    <property type="match status" value="1"/>
</dbReference>
<evidence type="ECO:0000313" key="4">
    <source>
        <dbReference type="EMBL" id="MCQ4814233.1"/>
    </source>
</evidence>
<name>A0AAW5K6S5_9BACT</name>
<feature type="domain" description="Tyr recombinase" evidence="3">
    <location>
        <begin position="1"/>
        <end position="199"/>
    </location>
</feature>
<keyword evidence="1" id="KW-0233">DNA recombination</keyword>
<dbReference type="GO" id="GO:0003677">
    <property type="term" value="F:DNA binding"/>
    <property type="evidence" value="ECO:0007669"/>
    <property type="project" value="InterPro"/>
</dbReference>
<sequence>MNFVYPIREEKNLFALLHFLKNWNRNYYIAAAIGINWGLRCSDILALTLEDVIAGSGARIQIRTEIRLIEIKNHHERIIPISEDMRTILREHISWLGYPSIPIQSPLIMSRNLKYTDDGAVQLKPLSRKRLWTAISFAAQELGFSDNLGTHSLRKTYVWQAWKRGESLDIIRKELGHSSVEYTERYAAIPLSFSRGLYEKVNFSLPPTPKTKRGKRANGTQFKKR</sequence>
<dbReference type="InterPro" id="IPR011010">
    <property type="entry name" value="DNA_brk_join_enz"/>
</dbReference>
<dbReference type="Proteomes" id="UP001205919">
    <property type="component" value="Unassembled WGS sequence"/>
</dbReference>
<dbReference type="PROSITE" id="PS51898">
    <property type="entry name" value="TYR_RECOMBINASE"/>
    <property type="match status" value="1"/>
</dbReference>
<dbReference type="Pfam" id="PF00589">
    <property type="entry name" value="Phage_integrase"/>
    <property type="match status" value="1"/>
</dbReference>
<dbReference type="RefSeq" id="WP_008709944.1">
    <property type="nucleotide sequence ID" value="NZ_CABKQM010000005.1"/>
</dbReference>
<gene>
    <name evidence="4" type="ORF">NE630_07290</name>
</gene>
<evidence type="ECO:0000259" key="3">
    <source>
        <dbReference type="PROSITE" id="PS51898"/>
    </source>
</evidence>
<dbReference type="InterPro" id="IPR002104">
    <property type="entry name" value="Integrase_catalytic"/>
</dbReference>
<reference evidence="4 5" key="1">
    <citation type="submission" date="2022-06" db="EMBL/GenBank/DDBJ databases">
        <title>Isolation of gut microbiota from human fecal samples.</title>
        <authorList>
            <person name="Pamer E.G."/>
            <person name="Barat B."/>
            <person name="Waligurski E."/>
            <person name="Medina S."/>
            <person name="Paddock L."/>
            <person name="Mostad J."/>
        </authorList>
    </citation>
    <scope>NUCLEOTIDE SEQUENCE [LARGE SCALE GENOMIC DNA]</scope>
    <source>
        <strain evidence="4 5">DFI.9.90</strain>
    </source>
</reference>
<evidence type="ECO:0000256" key="2">
    <source>
        <dbReference type="SAM" id="MobiDB-lite"/>
    </source>
</evidence>
<evidence type="ECO:0000256" key="1">
    <source>
        <dbReference type="ARBA" id="ARBA00023172"/>
    </source>
</evidence>
<dbReference type="InterPro" id="IPR013762">
    <property type="entry name" value="Integrase-like_cat_sf"/>
</dbReference>
<keyword evidence="5" id="KW-1185">Reference proteome</keyword>
<dbReference type="Gene3D" id="1.10.443.10">
    <property type="entry name" value="Intergrase catalytic core"/>
    <property type="match status" value="1"/>
</dbReference>
<proteinExistence type="predicted"/>
<dbReference type="EMBL" id="JANFYT010000013">
    <property type="protein sequence ID" value="MCQ4814233.1"/>
    <property type="molecule type" value="Genomic_DNA"/>
</dbReference>
<dbReference type="PANTHER" id="PTHR30349">
    <property type="entry name" value="PHAGE INTEGRASE-RELATED"/>
    <property type="match status" value="1"/>
</dbReference>
<feature type="compositionally biased region" description="Basic residues" evidence="2">
    <location>
        <begin position="210"/>
        <end position="225"/>
    </location>
</feature>
<dbReference type="AlphaFoldDB" id="A0AAW5K6S5"/>
<dbReference type="PANTHER" id="PTHR30349:SF82">
    <property type="entry name" value="INTEGRASE_RECOMBINASE YOEC-RELATED"/>
    <property type="match status" value="1"/>
</dbReference>
<feature type="region of interest" description="Disordered" evidence="2">
    <location>
        <begin position="205"/>
        <end position="225"/>
    </location>
</feature>
<dbReference type="InterPro" id="IPR050090">
    <property type="entry name" value="Tyrosine_recombinase_XerCD"/>
</dbReference>
<evidence type="ECO:0000313" key="5">
    <source>
        <dbReference type="Proteomes" id="UP001205919"/>
    </source>
</evidence>
<dbReference type="GO" id="GO:0015074">
    <property type="term" value="P:DNA integration"/>
    <property type="evidence" value="ECO:0007669"/>
    <property type="project" value="InterPro"/>
</dbReference>
<protein>
    <submittedName>
        <fullName evidence="4">Tyrosine-type recombinase/integrase</fullName>
    </submittedName>
</protein>
<dbReference type="GO" id="GO:0006310">
    <property type="term" value="P:DNA recombination"/>
    <property type="evidence" value="ECO:0007669"/>
    <property type="project" value="UniProtKB-KW"/>
</dbReference>
<comment type="caution">
    <text evidence="4">The sequence shown here is derived from an EMBL/GenBank/DDBJ whole genome shotgun (WGS) entry which is preliminary data.</text>
</comment>
<accession>A0AAW5K6S5</accession>
<organism evidence="4 5">
    <name type="scientific">Cloacibacillus evryensis</name>
    <dbReference type="NCBI Taxonomy" id="508460"/>
    <lineage>
        <taxon>Bacteria</taxon>
        <taxon>Thermotogati</taxon>
        <taxon>Synergistota</taxon>
        <taxon>Synergistia</taxon>
        <taxon>Synergistales</taxon>
        <taxon>Synergistaceae</taxon>
        <taxon>Cloacibacillus</taxon>
    </lineage>
</organism>